<evidence type="ECO:0000256" key="5">
    <source>
        <dbReference type="ARBA" id="ARBA00022692"/>
    </source>
</evidence>
<evidence type="ECO:0000256" key="2">
    <source>
        <dbReference type="ARBA" id="ARBA00004236"/>
    </source>
</evidence>
<keyword evidence="17" id="KW-1185">Reference proteome</keyword>
<protein>
    <submittedName>
        <fullName evidence="16">Uncharacterized protein</fullName>
    </submittedName>
</protein>
<dbReference type="InterPro" id="IPR006201">
    <property type="entry name" value="Neur_channel"/>
</dbReference>
<dbReference type="AlphaFoldDB" id="A0AA39LPL9"/>
<dbReference type="SUPFAM" id="SSF90112">
    <property type="entry name" value="Neurotransmitter-gated ion-channel transmembrane pore"/>
    <property type="match status" value="1"/>
</dbReference>
<dbReference type="InterPro" id="IPR036734">
    <property type="entry name" value="Neur_chan_lig-bd_sf"/>
</dbReference>
<gene>
    <name evidence="16" type="ORF">QR680_017609</name>
</gene>
<feature type="region of interest" description="Disordered" evidence="11">
    <location>
        <begin position="22"/>
        <end position="44"/>
    </location>
</feature>
<dbReference type="GO" id="GO:0004888">
    <property type="term" value="F:transmembrane signaling receptor activity"/>
    <property type="evidence" value="ECO:0007669"/>
    <property type="project" value="InterPro"/>
</dbReference>
<dbReference type="SUPFAM" id="SSF63712">
    <property type="entry name" value="Nicotinic receptor ligand binding domain-like"/>
    <property type="match status" value="1"/>
</dbReference>
<feature type="region of interest" description="Disordered" evidence="11">
    <location>
        <begin position="435"/>
        <end position="483"/>
    </location>
</feature>
<dbReference type="Gene3D" id="2.70.170.10">
    <property type="entry name" value="Neurotransmitter-gated ion-channel ligand-binding domain"/>
    <property type="match status" value="1"/>
</dbReference>
<dbReference type="PANTHER" id="PTHR18945">
    <property type="entry name" value="NEUROTRANSMITTER GATED ION CHANNEL"/>
    <property type="match status" value="1"/>
</dbReference>
<keyword evidence="10" id="KW-0407">Ion channel</keyword>
<dbReference type="InterPro" id="IPR006029">
    <property type="entry name" value="Neurotrans-gated_channel_TM"/>
</dbReference>
<evidence type="ECO:0000256" key="7">
    <source>
        <dbReference type="ARBA" id="ARBA00022989"/>
    </source>
</evidence>
<name>A0AA39LPL9_9BILA</name>
<dbReference type="Pfam" id="PF02932">
    <property type="entry name" value="Neur_chan_memb"/>
    <property type="match status" value="1"/>
</dbReference>
<evidence type="ECO:0000256" key="9">
    <source>
        <dbReference type="ARBA" id="ARBA00023136"/>
    </source>
</evidence>
<evidence type="ECO:0000256" key="3">
    <source>
        <dbReference type="ARBA" id="ARBA00022448"/>
    </source>
</evidence>
<dbReference type="GO" id="GO:0005230">
    <property type="term" value="F:extracellular ligand-gated monoatomic ion channel activity"/>
    <property type="evidence" value="ECO:0007669"/>
    <property type="project" value="InterPro"/>
</dbReference>
<keyword evidence="6 13" id="KW-0732">Signal</keyword>
<dbReference type="CDD" id="cd18990">
    <property type="entry name" value="LGIC_ECD_GABAAR"/>
    <property type="match status" value="1"/>
</dbReference>
<evidence type="ECO:0000256" key="1">
    <source>
        <dbReference type="ARBA" id="ARBA00004141"/>
    </source>
</evidence>
<feature type="transmembrane region" description="Helical" evidence="12">
    <location>
        <begin position="546"/>
        <end position="568"/>
    </location>
</feature>
<evidence type="ECO:0000256" key="13">
    <source>
        <dbReference type="SAM" id="SignalP"/>
    </source>
</evidence>
<dbReference type="Proteomes" id="UP001175271">
    <property type="component" value="Unassembled WGS sequence"/>
</dbReference>
<keyword evidence="3" id="KW-0813">Transport</keyword>
<feature type="domain" description="Neurotransmitter-gated ion-channel ligand-binding" evidence="14">
    <location>
        <begin position="135"/>
        <end position="342"/>
    </location>
</feature>
<feature type="chain" id="PRO_5041335948" evidence="13">
    <location>
        <begin position="22"/>
        <end position="573"/>
    </location>
</feature>
<dbReference type="Pfam" id="PF02931">
    <property type="entry name" value="Neur_chan_LBD"/>
    <property type="match status" value="1"/>
</dbReference>
<evidence type="ECO:0000259" key="15">
    <source>
        <dbReference type="Pfam" id="PF02932"/>
    </source>
</evidence>
<evidence type="ECO:0000256" key="11">
    <source>
        <dbReference type="SAM" id="MobiDB-lite"/>
    </source>
</evidence>
<dbReference type="CDD" id="cd19049">
    <property type="entry name" value="LGIC_TM_anion"/>
    <property type="match status" value="1"/>
</dbReference>
<keyword evidence="8" id="KW-0406">Ion transport</keyword>
<dbReference type="PRINTS" id="PR00252">
    <property type="entry name" value="NRIONCHANNEL"/>
</dbReference>
<organism evidence="16 17">
    <name type="scientific">Steinernema hermaphroditum</name>
    <dbReference type="NCBI Taxonomy" id="289476"/>
    <lineage>
        <taxon>Eukaryota</taxon>
        <taxon>Metazoa</taxon>
        <taxon>Ecdysozoa</taxon>
        <taxon>Nematoda</taxon>
        <taxon>Chromadorea</taxon>
        <taxon>Rhabditida</taxon>
        <taxon>Tylenchina</taxon>
        <taxon>Panagrolaimomorpha</taxon>
        <taxon>Strongyloidoidea</taxon>
        <taxon>Steinernematidae</taxon>
        <taxon>Steinernema</taxon>
    </lineage>
</organism>
<keyword evidence="4" id="KW-1003">Cell membrane</keyword>
<feature type="domain" description="Neurotransmitter-gated ion-channel transmembrane" evidence="15">
    <location>
        <begin position="351"/>
        <end position="566"/>
    </location>
</feature>
<feature type="transmembrane region" description="Helical" evidence="12">
    <location>
        <begin position="406"/>
        <end position="427"/>
    </location>
</feature>
<proteinExistence type="predicted"/>
<sequence length="573" mass="65923">MHISLAPLFLALVLVPPTAEAQNPKHLMGSPDAGPRRLRPKGDARRSEIDSLESYYWKLYAQNNKILNELKERFRKVSYRTLRALTPPGAFQKNIEFPRPESVPPGFSAVEIERYLEPSRVVSWDDEEQGCTSDKTIIERLLKDYKSFKTPSENGVIVWLEVWVQTVNSINEITSDFDMDIYVTELWMDYALRYDHMNPCKYNLSLSNEILEQIWKPNTVFINSKEAHIHRSPFVNVFLMIYPNGTVWINYRVQVKGPCTMDFSSFPFERHSCQLTVESFSYNNQEVNMRWLNTTSNPLSLMNSPIVLPDFVLTNYSTSIENVVYPAGVWNELTMTFEFSRRYGWYIFQAYIPTYLTIFISWISFCLGSKMIPARTMLGVNSLLALTFQFGNIMRNLPRVSYVKALDVWMLSCLTFVFCSLLELALVGSMSAKSEARGPKTSCSPRSTSPCPPSSPRICKHSNDQTSPHGFRSYGSTSGDPRTRKKLILTTSGSLLNNSNRQADRQQERMLLIEGGSDAESTPNYAKLRMVPSPRRRRRPWTTDDIDRISICAFPTLFGLFNIIYWSYYLTRP</sequence>
<evidence type="ECO:0000256" key="4">
    <source>
        <dbReference type="ARBA" id="ARBA00022475"/>
    </source>
</evidence>
<comment type="caution">
    <text evidence="16">The sequence shown here is derived from an EMBL/GenBank/DDBJ whole genome shotgun (WGS) entry which is preliminary data.</text>
</comment>
<keyword evidence="7 12" id="KW-1133">Transmembrane helix</keyword>
<evidence type="ECO:0000313" key="17">
    <source>
        <dbReference type="Proteomes" id="UP001175271"/>
    </source>
</evidence>
<evidence type="ECO:0000313" key="16">
    <source>
        <dbReference type="EMBL" id="KAK0404750.1"/>
    </source>
</evidence>
<dbReference type="EMBL" id="JAUCMV010000004">
    <property type="protein sequence ID" value="KAK0404750.1"/>
    <property type="molecule type" value="Genomic_DNA"/>
</dbReference>
<dbReference type="InterPro" id="IPR006028">
    <property type="entry name" value="GABAA/Glycine_rcpt"/>
</dbReference>
<dbReference type="InterPro" id="IPR006202">
    <property type="entry name" value="Neur_chan_lig-bd"/>
</dbReference>
<feature type="transmembrane region" description="Helical" evidence="12">
    <location>
        <begin position="377"/>
        <end position="394"/>
    </location>
</feature>
<reference evidence="16" key="1">
    <citation type="submission" date="2023-06" db="EMBL/GenBank/DDBJ databases">
        <title>Genomic analysis of the entomopathogenic nematode Steinernema hermaphroditum.</title>
        <authorList>
            <person name="Schwarz E.M."/>
            <person name="Heppert J.K."/>
            <person name="Baniya A."/>
            <person name="Schwartz H.T."/>
            <person name="Tan C.-H."/>
            <person name="Antoshechkin I."/>
            <person name="Sternberg P.W."/>
            <person name="Goodrich-Blair H."/>
            <person name="Dillman A.R."/>
        </authorList>
    </citation>
    <scope>NUCLEOTIDE SEQUENCE</scope>
    <source>
        <strain evidence="16">PS9179</strain>
        <tissue evidence="16">Whole animal</tissue>
    </source>
</reference>
<feature type="compositionally biased region" description="Polar residues" evidence="11">
    <location>
        <begin position="464"/>
        <end position="480"/>
    </location>
</feature>
<comment type="subcellular location">
    <subcellularLocation>
        <location evidence="2">Cell membrane</location>
    </subcellularLocation>
    <subcellularLocation>
        <location evidence="1">Membrane</location>
        <topology evidence="1">Multi-pass membrane protein</topology>
    </subcellularLocation>
</comment>
<dbReference type="GO" id="GO:0005886">
    <property type="term" value="C:plasma membrane"/>
    <property type="evidence" value="ECO:0007669"/>
    <property type="project" value="UniProtKB-SubCell"/>
</dbReference>
<evidence type="ECO:0000256" key="12">
    <source>
        <dbReference type="SAM" id="Phobius"/>
    </source>
</evidence>
<feature type="signal peptide" evidence="13">
    <location>
        <begin position="1"/>
        <end position="21"/>
    </location>
</feature>
<evidence type="ECO:0000259" key="14">
    <source>
        <dbReference type="Pfam" id="PF02931"/>
    </source>
</evidence>
<accession>A0AA39LPL9</accession>
<keyword evidence="5 12" id="KW-0812">Transmembrane</keyword>
<evidence type="ECO:0000256" key="6">
    <source>
        <dbReference type="ARBA" id="ARBA00022729"/>
    </source>
</evidence>
<dbReference type="PRINTS" id="PR00253">
    <property type="entry name" value="GABAARECEPTR"/>
</dbReference>
<feature type="transmembrane region" description="Helical" evidence="12">
    <location>
        <begin position="343"/>
        <end position="365"/>
    </location>
</feature>
<dbReference type="InterPro" id="IPR036719">
    <property type="entry name" value="Neuro-gated_channel_TM_sf"/>
</dbReference>
<evidence type="ECO:0000256" key="10">
    <source>
        <dbReference type="ARBA" id="ARBA00023303"/>
    </source>
</evidence>
<evidence type="ECO:0000256" key="8">
    <source>
        <dbReference type="ARBA" id="ARBA00023065"/>
    </source>
</evidence>
<keyword evidence="9 12" id="KW-0472">Membrane</keyword>
<dbReference type="InterPro" id="IPR038050">
    <property type="entry name" value="Neuro_actylchol_rec"/>
</dbReference>
<dbReference type="Gene3D" id="1.20.58.390">
    <property type="entry name" value="Neurotransmitter-gated ion-channel transmembrane domain"/>
    <property type="match status" value="1"/>
</dbReference>